<dbReference type="InterPro" id="IPR001611">
    <property type="entry name" value="Leu-rich_rpt"/>
</dbReference>
<dbReference type="FunFam" id="3.80.10.10:FF:000770">
    <property type="entry name" value="Uncharacterized protein"/>
    <property type="match status" value="1"/>
</dbReference>
<gene>
    <name evidence="10" type="ORF">TSAR_004600</name>
</gene>
<keyword evidence="9" id="KW-0966">Cell projection</keyword>
<keyword evidence="3" id="KW-0963">Cytoplasm</keyword>
<proteinExistence type="predicted"/>
<dbReference type="PROSITE" id="PS51450">
    <property type="entry name" value="LRR"/>
    <property type="match status" value="3"/>
</dbReference>
<evidence type="ECO:0000256" key="1">
    <source>
        <dbReference type="ARBA" id="ARBA00004138"/>
    </source>
</evidence>
<protein>
    <recommendedName>
        <fullName evidence="12">LRRCT domain-containing protein</fullName>
    </recommendedName>
</protein>
<dbReference type="PANTHER" id="PTHR24366:SF161">
    <property type="entry name" value="TIR DOMAIN-CONTAINING PROTEIN"/>
    <property type="match status" value="1"/>
</dbReference>
<dbReference type="Pfam" id="PF14892">
    <property type="entry name" value="PIRC1_2"/>
    <property type="match status" value="1"/>
</dbReference>
<dbReference type="GO" id="GO:0035082">
    <property type="term" value="P:axoneme assembly"/>
    <property type="evidence" value="ECO:0007669"/>
    <property type="project" value="InterPro"/>
</dbReference>
<organism evidence="10 11">
    <name type="scientific">Trichomalopsis sarcophagae</name>
    <dbReference type="NCBI Taxonomy" id="543379"/>
    <lineage>
        <taxon>Eukaryota</taxon>
        <taxon>Metazoa</taxon>
        <taxon>Ecdysozoa</taxon>
        <taxon>Arthropoda</taxon>
        <taxon>Hexapoda</taxon>
        <taxon>Insecta</taxon>
        <taxon>Pterygota</taxon>
        <taxon>Neoptera</taxon>
        <taxon>Endopterygota</taxon>
        <taxon>Hymenoptera</taxon>
        <taxon>Apocrita</taxon>
        <taxon>Proctotrupomorpha</taxon>
        <taxon>Chalcidoidea</taxon>
        <taxon>Pteromalidae</taxon>
        <taxon>Pteromalinae</taxon>
        <taxon>Trichomalopsis</taxon>
    </lineage>
</organism>
<evidence type="ECO:0008006" key="12">
    <source>
        <dbReference type="Google" id="ProtNLM"/>
    </source>
</evidence>
<keyword evidence="7" id="KW-0325">Glycoprotein</keyword>
<name>A0A232EY02_9HYME</name>
<evidence type="ECO:0000256" key="7">
    <source>
        <dbReference type="ARBA" id="ARBA00023180"/>
    </source>
</evidence>
<reference evidence="10 11" key="1">
    <citation type="journal article" date="2017" name="Curr. Biol.">
        <title>The Evolution of Venom by Co-option of Single-Copy Genes.</title>
        <authorList>
            <person name="Martinson E.O."/>
            <person name="Mrinalini"/>
            <person name="Kelkar Y.D."/>
            <person name="Chang C.H."/>
            <person name="Werren J.H."/>
        </authorList>
    </citation>
    <scope>NUCLEOTIDE SEQUENCE [LARGE SCALE GENOMIC DNA]</scope>
    <source>
        <strain evidence="10 11">Alberta</strain>
        <tissue evidence="10">Whole body</tissue>
    </source>
</reference>
<dbReference type="EMBL" id="NNAY01001715">
    <property type="protein sequence ID" value="OXU23150.1"/>
    <property type="molecule type" value="Genomic_DNA"/>
</dbReference>
<dbReference type="InterPro" id="IPR026507">
    <property type="entry name" value="PIRC1/2"/>
</dbReference>
<dbReference type="SMART" id="SM00369">
    <property type="entry name" value="LRR_TYP"/>
    <property type="match status" value="9"/>
</dbReference>
<dbReference type="Gene3D" id="3.80.10.10">
    <property type="entry name" value="Ribonuclease Inhibitor"/>
    <property type="match status" value="2"/>
</dbReference>
<dbReference type="InterPro" id="IPR032675">
    <property type="entry name" value="LRR_dom_sf"/>
</dbReference>
<evidence type="ECO:0000256" key="6">
    <source>
        <dbReference type="ARBA" id="ARBA00022737"/>
    </source>
</evidence>
<evidence type="ECO:0000256" key="9">
    <source>
        <dbReference type="ARBA" id="ARBA00023273"/>
    </source>
</evidence>
<sequence length="427" mass="47957">MTENYQPWECANEARAVQQAECECSEPPGPRTDEVYRTFNIPERFMYPSELLLLELHSLVPHSRAEAIDCRVYNNLYLCLSGARLLNVAFDDAIAVQTIDDVELHLEDLRLDWISEVAFVDVANSSALYLRDNRLTNLARHFFRSLDQLTYLDLKDNCISHIEDGAFARLSSLETLLLDGNKLLTFEPGVWRGLAGLHELYATNNSIALKRGIFRGLRHLETLALDANNISDIPAGAFEGPRHLDLLYLSRNRISTFVPEVFQGLAELSELDLGSNRISHLPSEAFRFLASLEKLWLSGNQLAALRAPDFKGLSGLKKLYLNSNSLESVDMAAFHVFANVSVDPGLNINGALLRSFKGASELLRGYRQNEGSNPHPCYRSTSMDYGWFSPTVHTVPTTYYPRNGAFSLEVARGGMYRNCSLNTELDK</sequence>
<dbReference type="SUPFAM" id="SSF52058">
    <property type="entry name" value="L domain-like"/>
    <property type="match status" value="1"/>
</dbReference>
<dbReference type="OrthoDB" id="546383at2759"/>
<evidence type="ECO:0000256" key="8">
    <source>
        <dbReference type="ARBA" id="ARBA00023212"/>
    </source>
</evidence>
<keyword evidence="4" id="KW-0433">Leucine-rich repeat</keyword>
<dbReference type="SMART" id="SM00365">
    <property type="entry name" value="LRR_SD22"/>
    <property type="match status" value="3"/>
</dbReference>
<dbReference type="Pfam" id="PF13855">
    <property type="entry name" value="LRR_8"/>
    <property type="match status" value="2"/>
</dbReference>
<evidence type="ECO:0000256" key="2">
    <source>
        <dbReference type="ARBA" id="ARBA00004245"/>
    </source>
</evidence>
<evidence type="ECO:0000256" key="5">
    <source>
        <dbReference type="ARBA" id="ARBA00022729"/>
    </source>
</evidence>
<dbReference type="InterPro" id="IPR003591">
    <property type="entry name" value="Leu-rich_rpt_typical-subtyp"/>
</dbReference>
<dbReference type="GO" id="GO:0005879">
    <property type="term" value="C:axonemal microtubule"/>
    <property type="evidence" value="ECO:0007669"/>
    <property type="project" value="InterPro"/>
</dbReference>
<evidence type="ECO:0000313" key="10">
    <source>
        <dbReference type="EMBL" id="OXU23150.1"/>
    </source>
</evidence>
<comment type="caution">
    <text evidence="10">The sequence shown here is derived from an EMBL/GenBank/DDBJ whole genome shotgun (WGS) entry which is preliminary data.</text>
</comment>
<dbReference type="STRING" id="543379.A0A232EY02"/>
<dbReference type="Proteomes" id="UP000215335">
    <property type="component" value="Unassembled WGS sequence"/>
</dbReference>
<keyword evidence="5" id="KW-0732">Signal</keyword>
<evidence type="ECO:0000313" key="11">
    <source>
        <dbReference type="Proteomes" id="UP000215335"/>
    </source>
</evidence>
<evidence type="ECO:0000256" key="3">
    <source>
        <dbReference type="ARBA" id="ARBA00022490"/>
    </source>
</evidence>
<evidence type="ECO:0000256" key="4">
    <source>
        <dbReference type="ARBA" id="ARBA00022614"/>
    </source>
</evidence>
<keyword evidence="6" id="KW-0677">Repeat</keyword>
<accession>A0A232EY02</accession>
<keyword evidence="8" id="KW-0206">Cytoskeleton</keyword>
<comment type="subcellular location">
    <subcellularLocation>
        <location evidence="1">Cell projection</location>
        <location evidence="1">Cilium</location>
    </subcellularLocation>
    <subcellularLocation>
        <location evidence="2">Cytoplasm</location>
        <location evidence="2">Cytoskeleton</location>
    </subcellularLocation>
</comment>
<keyword evidence="11" id="KW-1185">Reference proteome</keyword>
<dbReference type="AlphaFoldDB" id="A0A232EY02"/>
<dbReference type="PANTHER" id="PTHR24366">
    <property type="entry name" value="IG(IMMUNOGLOBULIN) AND LRR(LEUCINE RICH REPEAT) DOMAINS"/>
    <property type="match status" value="1"/>
</dbReference>